<protein>
    <submittedName>
        <fullName evidence="1">Transcriptional activator protein Pur-beta</fullName>
    </submittedName>
</protein>
<dbReference type="AlphaFoldDB" id="G2HEZ0"/>
<organism evidence="1">
    <name type="scientific">Pan troglodytes</name>
    <name type="common">Chimpanzee</name>
    <dbReference type="NCBI Taxonomy" id="9598"/>
    <lineage>
        <taxon>Eukaryota</taxon>
        <taxon>Metazoa</taxon>
        <taxon>Chordata</taxon>
        <taxon>Craniata</taxon>
        <taxon>Vertebrata</taxon>
        <taxon>Euteleostomi</taxon>
        <taxon>Mammalia</taxon>
        <taxon>Eutheria</taxon>
        <taxon>Euarchontoglires</taxon>
        <taxon>Primates</taxon>
        <taxon>Haplorrhini</taxon>
        <taxon>Catarrhini</taxon>
        <taxon>Hominidae</taxon>
        <taxon>Pan</taxon>
    </lineage>
</organism>
<proteinExistence type="evidence at transcript level"/>
<evidence type="ECO:0000313" key="1">
    <source>
        <dbReference type="EMBL" id="BAK62298.1"/>
    </source>
</evidence>
<dbReference type="EMBL" id="AK305304">
    <property type="protein sequence ID" value="BAK62298.1"/>
    <property type="molecule type" value="mRNA"/>
</dbReference>
<reference evidence="1" key="1">
    <citation type="journal article" date="2011" name="Funct. Integr. Genomics">
        <title>Major chimpanzee-specific structural changes in sperm development-associated genes.</title>
        <authorList>
            <person name="Kim R.N."/>
            <person name="Kim D.W."/>
            <person name="Choi S.H."/>
            <person name="Chae S.H."/>
            <person name="Nam S.H."/>
            <person name="Kim D.W."/>
            <person name="Kim A."/>
            <person name="Kang A."/>
            <person name="Park K.H."/>
            <person name="Lee Y.S."/>
            <person name="Hirai M."/>
            <person name="Suzuki Y."/>
            <person name="Sugano S."/>
            <person name="Hashimoto K."/>
            <person name="Kim D.S."/>
            <person name="Park H.S."/>
        </authorList>
    </citation>
    <scope>NUCLEOTIDE SEQUENCE</scope>
    <source>
        <tissue evidence="1">Testis</tissue>
    </source>
</reference>
<name>G2HEZ0_PANTR</name>
<accession>G2HEZ0</accession>
<sequence>MVLHGTWTKANVFSSQNCFPGCQWIQIAMLGVESVTKIVSKLTKNFQR</sequence>